<protein>
    <submittedName>
        <fullName evidence="2">Uncharacterized protein</fullName>
    </submittedName>
</protein>
<proteinExistence type="predicted"/>
<reference evidence="2 3" key="1">
    <citation type="submission" date="2020-05" db="EMBL/GenBank/DDBJ databases">
        <authorList>
            <person name="Campoy J."/>
            <person name="Schneeberger K."/>
            <person name="Spophaly S."/>
        </authorList>
    </citation>
    <scope>NUCLEOTIDE SEQUENCE [LARGE SCALE GENOMIC DNA]</scope>
    <source>
        <strain evidence="2">PruArmRojPasFocal</strain>
    </source>
</reference>
<evidence type="ECO:0000313" key="3">
    <source>
        <dbReference type="Proteomes" id="UP000507222"/>
    </source>
</evidence>
<dbReference type="AlphaFoldDB" id="A0A6J5V8A3"/>
<gene>
    <name evidence="2" type="ORF">CURHAP_LOCUS38332</name>
</gene>
<dbReference type="Proteomes" id="UP000507222">
    <property type="component" value="Unassembled WGS sequence"/>
</dbReference>
<organism evidence="2 3">
    <name type="scientific">Prunus armeniaca</name>
    <name type="common">Apricot</name>
    <name type="synonym">Armeniaca vulgaris</name>
    <dbReference type="NCBI Taxonomy" id="36596"/>
    <lineage>
        <taxon>Eukaryota</taxon>
        <taxon>Viridiplantae</taxon>
        <taxon>Streptophyta</taxon>
        <taxon>Embryophyta</taxon>
        <taxon>Tracheophyta</taxon>
        <taxon>Spermatophyta</taxon>
        <taxon>Magnoliopsida</taxon>
        <taxon>eudicotyledons</taxon>
        <taxon>Gunneridae</taxon>
        <taxon>Pentapetalae</taxon>
        <taxon>rosids</taxon>
        <taxon>fabids</taxon>
        <taxon>Rosales</taxon>
        <taxon>Rosaceae</taxon>
        <taxon>Amygdaloideae</taxon>
        <taxon>Amygdaleae</taxon>
        <taxon>Prunus</taxon>
    </lineage>
</organism>
<accession>A0A6J5V8A3</accession>
<dbReference type="EMBL" id="CAEKDK010000006">
    <property type="protein sequence ID" value="CAB4283565.1"/>
    <property type="molecule type" value="Genomic_DNA"/>
</dbReference>
<name>A0A6J5V8A3_PRUAR</name>
<feature type="compositionally biased region" description="Basic residues" evidence="1">
    <location>
        <begin position="70"/>
        <end position="81"/>
    </location>
</feature>
<feature type="region of interest" description="Disordered" evidence="1">
    <location>
        <begin position="65"/>
        <end position="101"/>
    </location>
</feature>
<evidence type="ECO:0000256" key="1">
    <source>
        <dbReference type="SAM" id="MobiDB-lite"/>
    </source>
</evidence>
<sequence>MCIETALHRYGYLNEVLDSEVETTTSRHLSCLLWVQGFLVKRVRHQADVERDARFVTDSEGESRSGLVRGRAKGTTRRVRRGKGEVHQDQPHSSSQATIETRPKIGVRRGGNVSQQTRNLAQTAFNSEPNSANVPNSSNATNLGFQFQQASQNASVITSKRRIRYKSIAK</sequence>
<evidence type="ECO:0000313" key="2">
    <source>
        <dbReference type="EMBL" id="CAB4283565.1"/>
    </source>
</evidence>